<dbReference type="AlphaFoldDB" id="A0A543A951"/>
<comment type="caution">
    <text evidence="2">The sequence shown here is derived from an EMBL/GenBank/DDBJ whole genome shotgun (WGS) entry which is preliminary data.</text>
</comment>
<keyword evidence="3" id="KW-1185">Reference proteome</keyword>
<dbReference type="InterPro" id="IPR029069">
    <property type="entry name" value="HotDog_dom_sf"/>
</dbReference>
<name>A0A543A951_9ACTN</name>
<reference evidence="2 3" key="1">
    <citation type="submission" date="2019-06" db="EMBL/GenBank/DDBJ databases">
        <title>Sequencing the genomes of 1000 actinobacteria strains.</title>
        <authorList>
            <person name="Klenk H.-P."/>
        </authorList>
    </citation>
    <scope>NUCLEOTIDE SEQUENCE [LARGE SCALE GENOMIC DNA]</scope>
    <source>
        <strain evidence="2 3">DSM 25218</strain>
    </source>
</reference>
<sequence length="168" mass="18329">MSLRRLAGRSAGYGGAVKMIALQDEWWPDMTCFGCGPANSDGLRLKSYPQLDGSVTATFQPWPQHDNGGGFLNGGVIATLLDCHSAAAVHQEAFLNGWMPAEGQSLAYVTAGIDVRYRRPAPLKEPVTLVASTKDASEDQITAVVRLEWDGKVRAEGEALWKRWRPRS</sequence>
<feature type="domain" description="Thioesterase" evidence="1">
    <location>
        <begin position="69"/>
        <end position="146"/>
    </location>
</feature>
<dbReference type="InterPro" id="IPR006683">
    <property type="entry name" value="Thioestr_dom"/>
</dbReference>
<dbReference type="Pfam" id="PF03061">
    <property type="entry name" value="4HBT"/>
    <property type="match status" value="1"/>
</dbReference>
<dbReference type="Gene3D" id="3.10.129.10">
    <property type="entry name" value="Hotdog Thioesterase"/>
    <property type="match status" value="1"/>
</dbReference>
<proteinExistence type="predicted"/>
<evidence type="ECO:0000313" key="3">
    <source>
        <dbReference type="Proteomes" id="UP000320209"/>
    </source>
</evidence>
<evidence type="ECO:0000259" key="1">
    <source>
        <dbReference type="Pfam" id="PF03061"/>
    </source>
</evidence>
<accession>A0A543A951</accession>
<protein>
    <submittedName>
        <fullName evidence="2">Acyl-coenzyme A thioesterase PaaI-like protein</fullName>
    </submittedName>
</protein>
<dbReference type="SUPFAM" id="SSF54637">
    <property type="entry name" value="Thioesterase/thiol ester dehydrase-isomerase"/>
    <property type="match status" value="1"/>
</dbReference>
<dbReference type="CDD" id="cd03443">
    <property type="entry name" value="PaaI_thioesterase"/>
    <property type="match status" value="1"/>
</dbReference>
<dbReference type="RefSeq" id="WP_246088129.1">
    <property type="nucleotide sequence ID" value="NZ_VFOV01000001.1"/>
</dbReference>
<dbReference type="EMBL" id="VFOV01000001">
    <property type="protein sequence ID" value="TQL69132.1"/>
    <property type="molecule type" value="Genomic_DNA"/>
</dbReference>
<dbReference type="Proteomes" id="UP000320209">
    <property type="component" value="Unassembled WGS sequence"/>
</dbReference>
<evidence type="ECO:0000313" key="2">
    <source>
        <dbReference type="EMBL" id="TQL69132.1"/>
    </source>
</evidence>
<gene>
    <name evidence="2" type="ORF">FB381_3034</name>
</gene>
<organism evidence="2 3">
    <name type="scientific">Nocardioides albertanoniae</name>
    <dbReference type="NCBI Taxonomy" id="1175486"/>
    <lineage>
        <taxon>Bacteria</taxon>
        <taxon>Bacillati</taxon>
        <taxon>Actinomycetota</taxon>
        <taxon>Actinomycetes</taxon>
        <taxon>Propionibacteriales</taxon>
        <taxon>Nocardioidaceae</taxon>
        <taxon>Nocardioides</taxon>
    </lineage>
</organism>